<dbReference type="Pfam" id="PF02167">
    <property type="entry name" value="Cytochrom_C1"/>
    <property type="match status" value="1"/>
</dbReference>
<evidence type="ECO:0000256" key="12">
    <source>
        <dbReference type="ARBA" id="ARBA00023136"/>
    </source>
</evidence>
<comment type="similarity">
    <text evidence="2">Belongs to the cytochrome c family.</text>
</comment>
<dbReference type="InterPro" id="IPR009056">
    <property type="entry name" value="Cyt_c-like_dom"/>
</dbReference>
<dbReference type="Proteomes" id="UP000778970">
    <property type="component" value="Unassembled WGS sequence"/>
</dbReference>
<keyword evidence="7 14" id="KW-0812">Transmembrane</keyword>
<keyword evidence="6" id="KW-0679">Respiratory chain</keyword>
<evidence type="ECO:0000313" key="18">
    <source>
        <dbReference type="Proteomes" id="UP000778970"/>
    </source>
</evidence>
<dbReference type="PANTHER" id="PTHR10266:SF3">
    <property type="entry name" value="CYTOCHROME C1, HEME PROTEIN, MITOCHONDRIAL"/>
    <property type="match status" value="1"/>
</dbReference>
<gene>
    <name evidence="17" type="ORF">CKO21_08765</name>
</gene>
<accession>A0A934QID3</accession>
<evidence type="ECO:0000256" key="1">
    <source>
        <dbReference type="ARBA" id="ARBA00004370"/>
    </source>
</evidence>
<keyword evidence="12 14" id="KW-0472">Membrane</keyword>
<evidence type="ECO:0000256" key="14">
    <source>
        <dbReference type="SAM" id="Phobius"/>
    </source>
</evidence>
<dbReference type="GO" id="GO:0009055">
    <property type="term" value="F:electron transfer activity"/>
    <property type="evidence" value="ECO:0007669"/>
    <property type="project" value="InterPro"/>
</dbReference>
<dbReference type="GO" id="GO:0020037">
    <property type="term" value="F:heme binding"/>
    <property type="evidence" value="ECO:0007669"/>
    <property type="project" value="InterPro"/>
</dbReference>
<dbReference type="Gene3D" id="1.20.5.100">
    <property type="entry name" value="Cytochrome c1, transmembrane anchor, C-terminal"/>
    <property type="match status" value="1"/>
</dbReference>
<keyword evidence="10 14" id="KW-1133">Transmembrane helix</keyword>
<dbReference type="Gene3D" id="1.10.760.10">
    <property type="entry name" value="Cytochrome c-like domain"/>
    <property type="match status" value="1"/>
</dbReference>
<comment type="caution">
    <text evidence="17">The sequence shown here is derived from an EMBL/GenBank/DDBJ whole genome shotgun (WGS) entry which is preliminary data.</text>
</comment>
<keyword evidence="15" id="KW-0732">Signal</keyword>
<evidence type="ECO:0000256" key="13">
    <source>
        <dbReference type="PIRSR" id="PIRSR602326-1"/>
    </source>
</evidence>
<feature type="signal peptide" evidence="15">
    <location>
        <begin position="1"/>
        <end position="23"/>
    </location>
</feature>
<feature type="transmembrane region" description="Helical" evidence="14">
    <location>
        <begin position="226"/>
        <end position="244"/>
    </location>
</feature>
<keyword evidence="18" id="KW-1185">Reference proteome</keyword>
<dbReference type="SUPFAM" id="SSF81496">
    <property type="entry name" value="Cytochrome c1 subunit of cytochrome bc1 complex (Ubiquinol-cytochrome c reductase), transmembrane anchor"/>
    <property type="match status" value="1"/>
</dbReference>
<dbReference type="EMBL" id="NRRE01000023">
    <property type="protein sequence ID" value="MBK1697338.1"/>
    <property type="molecule type" value="Genomic_DNA"/>
</dbReference>
<evidence type="ECO:0000256" key="4">
    <source>
        <dbReference type="ARBA" id="ARBA00022448"/>
    </source>
</evidence>
<evidence type="ECO:0000256" key="7">
    <source>
        <dbReference type="ARBA" id="ARBA00022692"/>
    </source>
</evidence>
<keyword evidence="8 13" id="KW-0479">Metal-binding</keyword>
<dbReference type="PRINTS" id="PR00603">
    <property type="entry name" value="CYTOCHROMEC1"/>
</dbReference>
<evidence type="ECO:0000256" key="3">
    <source>
        <dbReference type="ARBA" id="ARBA00016165"/>
    </source>
</evidence>
<keyword evidence="4" id="KW-0813">Transport</keyword>
<feature type="binding site" description="covalent" evidence="13">
    <location>
        <position position="59"/>
    </location>
    <ligand>
        <name>heme c</name>
        <dbReference type="ChEBI" id="CHEBI:61717"/>
    </ligand>
</feature>
<feature type="binding site" description="covalent" evidence="13">
    <location>
        <position position="63"/>
    </location>
    <ligand>
        <name>heme c</name>
        <dbReference type="ChEBI" id="CHEBI:61717"/>
    </ligand>
</feature>
<dbReference type="InterPro" id="IPR036909">
    <property type="entry name" value="Cyt_c-like_dom_sf"/>
</dbReference>
<reference evidence="17" key="1">
    <citation type="submission" date="2017-08" db="EMBL/GenBank/DDBJ databases">
        <authorList>
            <person name="Imhoff J.F."/>
            <person name="Rahn T."/>
            <person name="Kuenzel S."/>
            <person name="Neulinger S.C."/>
        </authorList>
    </citation>
    <scope>NUCLEOTIDE SEQUENCE</scope>
    <source>
        <strain evidence="17">DSM 9154</strain>
    </source>
</reference>
<dbReference type="GO" id="GO:0016020">
    <property type="term" value="C:membrane"/>
    <property type="evidence" value="ECO:0007669"/>
    <property type="project" value="UniProtKB-SubCell"/>
</dbReference>
<evidence type="ECO:0000256" key="10">
    <source>
        <dbReference type="ARBA" id="ARBA00022989"/>
    </source>
</evidence>
<evidence type="ECO:0000256" key="8">
    <source>
        <dbReference type="ARBA" id="ARBA00022723"/>
    </source>
</evidence>
<evidence type="ECO:0000256" key="9">
    <source>
        <dbReference type="ARBA" id="ARBA00022982"/>
    </source>
</evidence>
<dbReference type="GO" id="GO:0046872">
    <property type="term" value="F:metal ion binding"/>
    <property type="evidence" value="ECO:0007669"/>
    <property type="project" value="UniProtKB-KW"/>
</dbReference>
<dbReference type="InterPro" id="IPR021157">
    <property type="entry name" value="Cyt_c1_TM_anchor_C"/>
</dbReference>
<comment type="cofactor">
    <cofactor evidence="13">
        <name>heme c</name>
        <dbReference type="ChEBI" id="CHEBI:61717"/>
    </cofactor>
    <text evidence="13">Binds 1 heme c group covalently per subunit.</text>
</comment>
<protein>
    <recommendedName>
        <fullName evidence="3">Cytochrome c1</fullName>
    </recommendedName>
</protein>
<feature type="binding site" description="covalent" evidence="13">
    <location>
        <position position="182"/>
    </location>
    <ligand>
        <name>heme c</name>
        <dbReference type="ChEBI" id="CHEBI:61717"/>
    </ligand>
</feature>
<keyword evidence="11 13" id="KW-0408">Iron</keyword>
<keyword evidence="9" id="KW-0249">Electron transport</keyword>
<dbReference type="SUPFAM" id="SSF46626">
    <property type="entry name" value="Cytochrome c"/>
    <property type="match status" value="1"/>
</dbReference>
<dbReference type="PROSITE" id="PS51007">
    <property type="entry name" value="CYTC"/>
    <property type="match status" value="1"/>
</dbReference>
<dbReference type="AlphaFoldDB" id="A0A934QID3"/>
<proteinExistence type="inferred from homology"/>
<feature type="binding site" description="covalent" evidence="13">
    <location>
        <position position="62"/>
    </location>
    <ligand>
        <name>heme c</name>
        <dbReference type="ChEBI" id="CHEBI:61717"/>
    </ligand>
</feature>
<evidence type="ECO:0000256" key="11">
    <source>
        <dbReference type="ARBA" id="ARBA00023004"/>
    </source>
</evidence>
<feature type="chain" id="PRO_5038049430" description="Cytochrome c1" evidence="15">
    <location>
        <begin position="24"/>
        <end position="254"/>
    </location>
</feature>
<dbReference type="RefSeq" id="WP_027287860.1">
    <property type="nucleotide sequence ID" value="NZ_NRRE01000023.1"/>
</dbReference>
<dbReference type="FunFam" id="1.10.760.10:FF:000011">
    <property type="entry name" value="Cytochrome c1, putative"/>
    <property type="match status" value="1"/>
</dbReference>
<organism evidence="17 18">
    <name type="scientific">Rhodovibrio salinarum</name>
    <dbReference type="NCBI Taxonomy" id="1087"/>
    <lineage>
        <taxon>Bacteria</taxon>
        <taxon>Pseudomonadati</taxon>
        <taxon>Pseudomonadota</taxon>
        <taxon>Alphaproteobacteria</taxon>
        <taxon>Rhodospirillales</taxon>
        <taxon>Rhodovibrionaceae</taxon>
        <taxon>Rhodovibrio</taxon>
    </lineage>
</organism>
<keyword evidence="5 13" id="KW-0349">Heme</keyword>
<evidence type="ECO:0000313" key="17">
    <source>
        <dbReference type="EMBL" id="MBK1697338.1"/>
    </source>
</evidence>
<evidence type="ECO:0000259" key="16">
    <source>
        <dbReference type="PROSITE" id="PS51007"/>
    </source>
</evidence>
<dbReference type="PANTHER" id="PTHR10266">
    <property type="entry name" value="CYTOCHROME C1"/>
    <property type="match status" value="1"/>
</dbReference>
<evidence type="ECO:0000256" key="15">
    <source>
        <dbReference type="SAM" id="SignalP"/>
    </source>
</evidence>
<feature type="domain" description="Cytochrome c" evidence="16">
    <location>
        <begin position="46"/>
        <end position="176"/>
    </location>
</feature>
<reference evidence="17" key="2">
    <citation type="journal article" date="2020" name="Microorganisms">
        <title>Osmotic Adaptation and Compatible Solute Biosynthesis of Phototrophic Bacteria as Revealed from Genome Analyses.</title>
        <authorList>
            <person name="Imhoff J.F."/>
            <person name="Rahn T."/>
            <person name="Kunzel S."/>
            <person name="Keller A."/>
            <person name="Neulinger S.C."/>
        </authorList>
    </citation>
    <scope>NUCLEOTIDE SEQUENCE</scope>
    <source>
        <strain evidence="17">DSM 9154</strain>
    </source>
</reference>
<evidence type="ECO:0000256" key="2">
    <source>
        <dbReference type="ARBA" id="ARBA00006488"/>
    </source>
</evidence>
<dbReference type="InterPro" id="IPR002326">
    <property type="entry name" value="Cyt_c1"/>
</dbReference>
<evidence type="ECO:0000256" key="6">
    <source>
        <dbReference type="ARBA" id="ARBA00022660"/>
    </source>
</evidence>
<name>A0A934QID3_9PROT</name>
<evidence type="ECO:0000256" key="5">
    <source>
        <dbReference type="ARBA" id="ARBA00022617"/>
    </source>
</evidence>
<sequence length="254" mass="27849">MKKLFAAVAMAATMGLASGPAQAAESTSLPEHTWEFEGVFGTFNRASAQRGLQVYNQVCSSCHGMKYVAFRTLEDLGYNEDQVEAIASQYTVTDGPNDQGEMYERPAEANDTFPSPYPNEVVAKNANGGAAPPDLSVITSARPGGPEYVRALMIGYEEAPADAELAPGQYWNEYFPGHKIGMPQMLMDGAVEYQDGTKATAEQMAHDVTTFLHWAANPHMEERKRMGLKVILFLIVLTGLLYAVQRKVWSDVKK</sequence>
<comment type="subcellular location">
    <subcellularLocation>
        <location evidence="1">Membrane</location>
    </subcellularLocation>
</comment>